<evidence type="ECO:0000313" key="1">
    <source>
        <dbReference type="EMBL" id="MBP2023132.1"/>
    </source>
</evidence>
<organism evidence="1 2">
    <name type="scientific">Clostridium punense</name>
    <dbReference type="NCBI Taxonomy" id="1054297"/>
    <lineage>
        <taxon>Bacteria</taxon>
        <taxon>Bacillati</taxon>
        <taxon>Bacillota</taxon>
        <taxon>Clostridia</taxon>
        <taxon>Eubacteriales</taxon>
        <taxon>Clostridiaceae</taxon>
        <taxon>Clostridium</taxon>
    </lineage>
</organism>
<dbReference type="Proteomes" id="UP001519308">
    <property type="component" value="Unassembled WGS sequence"/>
</dbReference>
<protein>
    <recommendedName>
        <fullName evidence="3">Phage protein</fullName>
    </recommendedName>
</protein>
<evidence type="ECO:0008006" key="3">
    <source>
        <dbReference type="Google" id="ProtNLM"/>
    </source>
</evidence>
<reference evidence="1 2" key="1">
    <citation type="submission" date="2021-03" db="EMBL/GenBank/DDBJ databases">
        <title>Genomic Encyclopedia of Type Strains, Phase IV (KMG-IV): sequencing the most valuable type-strain genomes for metagenomic binning, comparative biology and taxonomic classification.</title>
        <authorList>
            <person name="Goeker M."/>
        </authorList>
    </citation>
    <scope>NUCLEOTIDE SEQUENCE [LARGE SCALE GENOMIC DNA]</scope>
    <source>
        <strain evidence="1 2">DSM 28650</strain>
    </source>
</reference>
<dbReference type="RefSeq" id="WP_209649730.1">
    <property type="nucleotide sequence ID" value="NZ_JAGGLL010000023.1"/>
</dbReference>
<gene>
    <name evidence="1" type="ORF">J2Z44_002966</name>
</gene>
<comment type="caution">
    <text evidence="1">The sequence shown here is derived from an EMBL/GenBank/DDBJ whole genome shotgun (WGS) entry which is preliminary data.</text>
</comment>
<keyword evidence="2" id="KW-1185">Reference proteome</keyword>
<proteinExistence type="predicted"/>
<sequence length="259" mass="28795">MRVNNYSALNKIMYDDFRNRQSRLIESINKAVYKKLNILPSNTLANGLSTDTLSIVAGKLILENQKKLASIGKNAEELVAKNNVLDLRKGAYYKFQTSSNTTAILTVGEGGNVYMPFSELGLDANFTLPPADYGEINKLTRLIGDLAEDGSAFLARTAGFKGTEILEILGKVGIKPGWFEVKSESKSNKFYLVDNGLIYPEYQAEAERRYFTKANLFKSGFTKDSVFILEGKEYKLNENGSLDIPEGVCCLIDNIKIIK</sequence>
<name>A0ABS4K5S8_9CLOT</name>
<dbReference type="EMBL" id="JAGGLL010000023">
    <property type="protein sequence ID" value="MBP2023132.1"/>
    <property type="molecule type" value="Genomic_DNA"/>
</dbReference>
<accession>A0ABS4K5S8</accession>
<evidence type="ECO:0000313" key="2">
    <source>
        <dbReference type="Proteomes" id="UP001519308"/>
    </source>
</evidence>